<evidence type="ECO:0000313" key="5">
    <source>
        <dbReference type="EMBL" id="PMD62874.1"/>
    </source>
</evidence>
<dbReference type="GO" id="GO:0003714">
    <property type="term" value="F:transcription corepressor activity"/>
    <property type="evidence" value="ECO:0007669"/>
    <property type="project" value="InterPro"/>
</dbReference>
<dbReference type="AlphaFoldDB" id="A0A2J6TIN1"/>
<keyword evidence="6" id="KW-1185">Reference proteome</keyword>
<evidence type="ECO:0000256" key="1">
    <source>
        <dbReference type="ARBA" id="ARBA00004123"/>
    </source>
</evidence>
<accession>A0A2J6TIN1</accession>
<reference evidence="5 6" key="1">
    <citation type="submission" date="2016-04" db="EMBL/GenBank/DDBJ databases">
        <title>A degradative enzymes factory behind the ericoid mycorrhizal symbiosis.</title>
        <authorList>
            <consortium name="DOE Joint Genome Institute"/>
            <person name="Martino E."/>
            <person name="Morin E."/>
            <person name="Grelet G."/>
            <person name="Kuo A."/>
            <person name="Kohler A."/>
            <person name="Daghino S."/>
            <person name="Barry K."/>
            <person name="Choi C."/>
            <person name="Cichocki N."/>
            <person name="Clum A."/>
            <person name="Copeland A."/>
            <person name="Hainaut M."/>
            <person name="Haridas S."/>
            <person name="Labutti K."/>
            <person name="Lindquist E."/>
            <person name="Lipzen A."/>
            <person name="Khouja H.-R."/>
            <person name="Murat C."/>
            <person name="Ohm R."/>
            <person name="Olson A."/>
            <person name="Spatafora J."/>
            <person name="Veneault-Fourrey C."/>
            <person name="Henrissat B."/>
            <person name="Grigoriev I."/>
            <person name="Martin F."/>
            <person name="Perotto S."/>
        </authorList>
    </citation>
    <scope>NUCLEOTIDE SEQUENCE [LARGE SCALE GENOMIC DNA]</scope>
    <source>
        <strain evidence="5 6">E</strain>
    </source>
</reference>
<dbReference type="OrthoDB" id="440424at2759"/>
<evidence type="ECO:0000256" key="3">
    <source>
        <dbReference type="PROSITE-ProRule" id="PRU00810"/>
    </source>
</evidence>
<gene>
    <name evidence="5" type="ORF">K444DRAFT_627739</name>
</gene>
<protein>
    <recommendedName>
        <fullName evidence="7">PAH2 domain-containing protein</fullName>
    </recommendedName>
</protein>
<feature type="compositionally biased region" description="Basic and acidic residues" evidence="4">
    <location>
        <begin position="52"/>
        <end position="67"/>
    </location>
</feature>
<dbReference type="PROSITE" id="PS51477">
    <property type="entry name" value="PAH"/>
    <property type="match status" value="1"/>
</dbReference>
<dbReference type="RefSeq" id="XP_024739778.1">
    <property type="nucleotide sequence ID" value="XM_024882841.1"/>
</dbReference>
<dbReference type="PANTHER" id="PTHR12346">
    <property type="entry name" value="SIN3B-RELATED"/>
    <property type="match status" value="1"/>
</dbReference>
<dbReference type="EMBL" id="KZ613783">
    <property type="protein sequence ID" value="PMD62874.1"/>
    <property type="molecule type" value="Genomic_DNA"/>
</dbReference>
<dbReference type="Gene3D" id="1.20.1160.11">
    <property type="entry name" value="Paired amphipathic helix"/>
    <property type="match status" value="1"/>
</dbReference>
<dbReference type="InterPro" id="IPR039774">
    <property type="entry name" value="Sin3-like"/>
</dbReference>
<dbReference type="GeneID" id="36590918"/>
<dbReference type="SUPFAM" id="SSF47762">
    <property type="entry name" value="PAH2 domain"/>
    <property type="match status" value="1"/>
</dbReference>
<dbReference type="InterPro" id="IPR036600">
    <property type="entry name" value="PAH_sf"/>
</dbReference>
<dbReference type="InterPro" id="IPR003822">
    <property type="entry name" value="PAH"/>
</dbReference>
<dbReference type="InParanoid" id="A0A2J6TIN1"/>
<name>A0A2J6TIN1_9HELO</name>
<organism evidence="5 6">
    <name type="scientific">Hyaloscypha bicolor E</name>
    <dbReference type="NCBI Taxonomy" id="1095630"/>
    <lineage>
        <taxon>Eukaryota</taxon>
        <taxon>Fungi</taxon>
        <taxon>Dikarya</taxon>
        <taxon>Ascomycota</taxon>
        <taxon>Pezizomycotina</taxon>
        <taxon>Leotiomycetes</taxon>
        <taxon>Helotiales</taxon>
        <taxon>Hyaloscyphaceae</taxon>
        <taxon>Hyaloscypha</taxon>
        <taxon>Hyaloscypha bicolor</taxon>
    </lineage>
</organism>
<dbReference type="GO" id="GO:0005634">
    <property type="term" value="C:nucleus"/>
    <property type="evidence" value="ECO:0007669"/>
    <property type="project" value="UniProtKB-SubCell"/>
</dbReference>
<feature type="region of interest" description="Disordered" evidence="4">
    <location>
        <begin position="1"/>
        <end position="97"/>
    </location>
</feature>
<sequence length="181" mass="19703">MGGGDFRNAGSESLGDTAATLDEAGKGQLPFPAMEEVSKALGEVSKSNLVPTKDEVTKGIDESEPEKVGPSLGEGGKAMDPFGNDTSPFPSSRRYPFDENATRADAYRYLDRIKAETFYPAEPEVFNHFLGIMKASKDGRLDTQGVIRQVEVLFAGNYTLLEGFNAFLPPGYHCGRGEWHF</sequence>
<evidence type="ECO:0000256" key="2">
    <source>
        <dbReference type="ARBA" id="ARBA00023242"/>
    </source>
</evidence>
<proteinExistence type="predicted"/>
<evidence type="ECO:0000313" key="6">
    <source>
        <dbReference type="Proteomes" id="UP000235371"/>
    </source>
</evidence>
<dbReference type="Proteomes" id="UP000235371">
    <property type="component" value="Unassembled WGS sequence"/>
</dbReference>
<evidence type="ECO:0008006" key="7">
    <source>
        <dbReference type="Google" id="ProtNLM"/>
    </source>
</evidence>
<comment type="subcellular location">
    <subcellularLocation>
        <location evidence="1 3">Nucleus</location>
    </subcellularLocation>
</comment>
<evidence type="ECO:0000256" key="4">
    <source>
        <dbReference type="SAM" id="MobiDB-lite"/>
    </source>
</evidence>
<dbReference type="Pfam" id="PF02671">
    <property type="entry name" value="PAH"/>
    <property type="match status" value="1"/>
</dbReference>
<dbReference type="STRING" id="1095630.A0A2J6TIN1"/>
<keyword evidence="2 3" id="KW-0539">Nucleus</keyword>